<organism evidence="1">
    <name type="scientific">Solanum chacoense</name>
    <name type="common">Chaco potato</name>
    <dbReference type="NCBI Taxonomy" id="4108"/>
    <lineage>
        <taxon>Eukaryota</taxon>
        <taxon>Viridiplantae</taxon>
        <taxon>Streptophyta</taxon>
        <taxon>Embryophyta</taxon>
        <taxon>Tracheophyta</taxon>
        <taxon>Spermatophyta</taxon>
        <taxon>Magnoliopsida</taxon>
        <taxon>eudicotyledons</taxon>
        <taxon>Gunneridae</taxon>
        <taxon>Pentapetalae</taxon>
        <taxon>asterids</taxon>
        <taxon>lamiids</taxon>
        <taxon>Solanales</taxon>
        <taxon>Solanaceae</taxon>
        <taxon>Solanoideae</taxon>
        <taxon>Solaneae</taxon>
        <taxon>Solanum</taxon>
    </lineage>
</organism>
<evidence type="ECO:0000313" key="1">
    <source>
        <dbReference type="EMBL" id="JAP10135.1"/>
    </source>
</evidence>
<feature type="non-terminal residue" evidence="1">
    <location>
        <position position="1"/>
    </location>
</feature>
<dbReference type="EMBL" id="GEDG01033677">
    <property type="protein sequence ID" value="JAP10135.1"/>
    <property type="molecule type" value="Transcribed_RNA"/>
</dbReference>
<dbReference type="AlphaFoldDB" id="A0A0V0GR19"/>
<protein>
    <submittedName>
        <fullName evidence="1">Putative ovule protein</fullName>
    </submittedName>
</protein>
<name>A0A0V0GR19_SOLCH</name>
<reference evidence="1" key="1">
    <citation type="submission" date="2015-12" db="EMBL/GenBank/DDBJ databases">
        <title>Gene expression during late stages of embryo sac development: a critical building block for successful pollen-pistil interactions.</title>
        <authorList>
            <person name="Liu Y."/>
            <person name="Joly V."/>
            <person name="Sabar M."/>
            <person name="Matton D.P."/>
        </authorList>
    </citation>
    <scope>NUCLEOTIDE SEQUENCE</scope>
</reference>
<sequence>NCLSQLEDPQKLLVSRRDATLVHFPIIHKSPKDGSHPRGDQHSIHFCFRIVALSEHIWEKNP</sequence>
<accession>A0A0V0GR19</accession>
<proteinExistence type="predicted"/>